<name>A0A1B6NV78_9ZZZZ</name>
<comment type="caution">
    <text evidence="1">The sequence shown here is derived from an EMBL/GenBank/DDBJ whole genome shotgun (WGS) entry which is preliminary data.</text>
</comment>
<proteinExistence type="predicted"/>
<dbReference type="EMBL" id="AYSL01000597">
    <property type="protein sequence ID" value="KTF07355.1"/>
    <property type="molecule type" value="Genomic_DNA"/>
</dbReference>
<reference evidence="1" key="1">
    <citation type="submission" date="2013-11" db="EMBL/GenBank/DDBJ databases">
        <title>Microbial diversity, functional groups and degradation webs in Northern and Southern Mediterranean and Red Sea marine crude oil polluted sites.</title>
        <authorList>
            <person name="Daffonchio D."/>
            <person name="Mapelli F."/>
            <person name="Ferrer M."/>
            <person name="Richter M."/>
            <person name="Cherif A."/>
            <person name="Malkawi H.I."/>
            <person name="Yakimov M.M."/>
            <person name="Abdel-Fattah Y.R."/>
            <person name="Blaghen M."/>
            <person name="Golyshin P.N."/>
            <person name="Kalogerakis N."/>
            <person name="Boon N."/>
            <person name="Magagnini M."/>
            <person name="Fava F."/>
        </authorList>
    </citation>
    <scope>NUCLEOTIDE SEQUENCE</scope>
</reference>
<dbReference type="AlphaFoldDB" id="A0A1B6NV78"/>
<evidence type="ECO:0000313" key="1">
    <source>
        <dbReference type="EMBL" id="KTF07355.1"/>
    </source>
</evidence>
<accession>A0A1B6NV78</accession>
<gene>
    <name evidence="1" type="ORF">MGSAQ_001150</name>
</gene>
<organism evidence="1">
    <name type="scientific">marine sediment metagenome</name>
    <dbReference type="NCBI Taxonomy" id="412755"/>
    <lineage>
        <taxon>unclassified sequences</taxon>
        <taxon>metagenomes</taxon>
        <taxon>ecological metagenomes</taxon>
    </lineage>
</organism>
<sequence length="62" mass="6104">MAIGGGRGHAGAARGLGQGKGLWALLLDQIGGRLDQGLAQVAVVIGLAVGGDGRGHYMPSPK</sequence>
<protein>
    <submittedName>
        <fullName evidence="1">Uncharacterized protein</fullName>
    </submittedName>
</protein>